<dbReference type="EMBL" id="QGGY01000015">
    <property type="protein sequence ID" value="PWJ72917.1"/>
    <property type="molecule type" value="Genomic_DNA"/>
</dbReference>
<dbReference type="Proteomes" id="UP000245412">
    <property type="component" value="Unassembled WGS sequence"/>
</dbReference>
<reference evidence="1 2" key="1">
    <citation type="submission" date="2018-05" db="EMBL/GenBank/DDBJ databases">
        <authorList>
            <person name="Goeker M."/>
            <person name="Huntemann M."/>
            <person name="Clum A."/>
            <person name="Pillay M."/>
            <person name="Palaniappan K."/>
            <person name="Varghese N."/>
            <person name="Mikhailova N."/>
            <person name="Stamatis D."/>
            <person name="Reddy T."/>
            <person name="Daum C."/>
            <person name="Shapiro N."/>
            <person name="Ivanova N."/>
            <person name="Kyrpides N."/>
            <person name="Woyke T."/>
        </authorList>
    </citation>
    <scope>NUCLEOTIDE SEQUENCE [LARGE SCALE GENOMIC DNA]</scope>
    <source>
        <strain evidence="1 2">DSM 26524</strain>
    </source>
</reference>
<evidence type="ECO:0000313" key="2">
    <source>
        <dbReference type="Proteomes" id="UP000245412"/>
    </source>
</evidence>
<sequence>MRDAEIRCKNFKCNYLNENGDCTVECAETHCIMECSYHSDCTECVADCAEHISEDGFILK</sequence>
<accession>A0AB73SZM8</accession>
<comment type="caution">
    <text evidence="1">The sequence shown here is derived from an EMBL/GenBank/DDBJ whole genome shotgun (WGS) entry which is preliminary data.</text>
</comment>
<keyword evidence="2" id="KW-1185">Reference proteome</keyword>
<organism evidence="1 2">
    <name type="scientific">Murimonas intestini</name>
    <dbReference type="NCBI Taxonomy" id="1337051"/>
    <lineage>
        <taxon>Bacteria</taxon>
        <taxon>Bacillati</taxon>
        <taxon>Bacillota</taxon>
        <taxon>Clostridia</taxon>
        <taxon>Lachnospirales</taxon>
        <taxon>Lachnospiraceae</taxon>
        <taxon>Murimonas</taxon>
    </lineage>
</organism>
<protein>
    <recommendedName>
        <fullName evidence="3">DUF1540 domain-containing protein</fullName>
    </recommendedName>
</protein>
<gene>
    <name evidence="1" type="ORF">C7383_11573</name>
</gene>
<evidence type="ECO:0008006" key="3">
    <source>
        <dbReference type="Google" id="ProtNLM"/>
    </source>
</evidence>
<evidence type="ECO:0000313" key="1">
    <source>
        <dbReference type="EMBL" id="PWJ72917.1"/>
    </source>
</evidence>
<dbReference type="AlphaFoldDB" id="A0AB73SZM8"/>
<proteinExistence type="predicted"/>
<name>A0AB73SZM8_9FIRM</name>